<dbReference type="Proteomes" id="UP000549617">
    <property type="component" value="Unassembled WGS sequence"/>
</dbReference>
<dbReference type="RefSeq" id="WP_184020039.1">
    <property type="nucleotide sequence ID" value="NZ_JACIJC010000005.1"/>
</dbReference>
<accession>A0A7W9AK20</accession>
<comment type="caution">
    <text evidence="2">The sequence shown here is derived from an EMBL/GenBank/DDBJ whole genome shotgun (WGS) entry which is preliminary data.</text>
</comment>
<feature type="signal peptide" evidence="1">
    <location>
        <begin position="1"/>
        <end position="20"/>
    </location>
</feature>
<evidence type="ECO:0000313" key="2">
    <source>
        <dbReference type="EMBL" id="MBB5686998.1"/>
    </source>
</evidence>
<dbReference type="InterPro" id="IPR036182">
    <property type="entry name" value="PCuAC_sf"/>
</dbReference>
<dbReference type="PANTHER" id="PTHR36302:SF1">
    <property type="entry name" value="COPPER CHAPERONE PCU(A)C"/>
    <property type="match status" value="1"/>
</dbReference>
<evidence type="ECO:0008006" key="4">
    <source>
        <dbReference type="Google" id="ProtNLM"/>
    </source>
</evidence>
<dbReference type="SUPFAM" id="SSF110087">
    <property type="entry name" value="DR1885-like metal-binding protein"/>
    <property type="match status" value="1"/>
</dbReference>
<dbReference type="PROSITE" id="PS51257">
    <property type="entry name" value="PROKAR_LIPOPROTEIN"/>
    <property type="match status" value="1"/>
</dbReference>
<dbReference type="InterPro" id="IPR007410">
    <property type="entry name" value="LpqE-like"/>
</dbReference>
<sequence length="151" mass="16152">MRIRLLALAPIAAVMLASCAKEEELYVDKSWVTLPAVGGNPAAAYFTIHGGPADDALISVTTDTAIRTEMHESMSHGGMMTMQPLSNVPVPAKSTVEFKPGGKHVMFFELRSTAKPGGALRMVLTFQRGDRLIVDAPIYAAGQGPKDQDKP</sequence>
<proteinExistence type="predicted"/>
<evidence type="ECO:0000256" key="1">
    <source>
        <dbReference type="SAM" id="SignalP"/>
    </source>
</evidence>
<organism evidence="2 3">
    <name type="scientific">Sphingobium boeckii</name>
    <dbReference type="NCBI Taxonomy" id="1082345"/>
    <lineage>
        <taxon>Bacteria</taxon>
        <taxon>Pseudomonadati</taxon>
        <taxon>Pseudomonadota</taxon>
        <taxon>Alphaproteobacteria</taxon>
        <taxon>Sphingomonadales</taxon>
        <taxon>Sphingomonadaceae</taxon>
        <taxon>Sphingobium</taxon>
    </lineage>
</organism>
<dbReference type="EMBL" id="JACIJC010000005">
    <property type="protein sequence ID" value="MBB5686998.1"/>
    <property type="molecule type" value="Genomic_DNA"/>
</dbReference>
<dbReference type="PANTHER" id="PTHR36302">
    <property type="entry name" value="BLR7088 PROTEIN"/>
    <property type="match status" value="1"/>
</dbReference>
<dbReference type="AlphaFoldDB" id="A0A7W9AK20"/>
<keyword evidence="3" id="KW-1185">Reference proteome</keyword>
<protein>
    <recommendedName>
        <fullName evidence="4">Copper chaperone PCu(A)C</fullName>
    </recommendedName>
</protein>
<dbReference type="Pfam" id="PF04314">
    <property type="entry name" value="PCuAC"/>
    <property type="match status" value="1"/>
</dbReference>
<reference evidence="2 3" key="1">
    <citation type="submission" date="2020-08" db="EMBL/GenBank/DDBJ databases">
        <title>Genomic Encyclopedia of Type Strains, Phase IV (KMG-IV): sequencing the most valuable type-strain genomes for metagenomic binning, comparative biology and taxonomic classification.</title>
        <authorList>
            <person name="Goeker M."/>
        </authorList>
    </citation>
    <scope>NUCLEOTIDE SEQUENCE [LARGE SCALE GENOMIC DNA]</scope>
    <source>
        <strain evidence="2 3">DSM 25079</strain>
    </source>
</reference>
<dbReference type="InterPro" id="IPR058248">
    <property type="entry name" value="Lxx211020-like"/>
</dbReference>
<keyword evidence="1" id="KW-0732">Signal</keyword>
<feature type="chain" id="PRO_5031094247" description="Copper chaperone PCu(A)C" evidence="1">
    <location>
        <begin position="21"/>
        <end position="151"/>
    </location>
</feature>
<evidence type="ECO:0000313" key="3">
    <source>
        <dbReference type="Proteomes" id="UP000549617"/>
    </source>
</evidence>
<gene>
    <name evidence="2" type="ORF">FHS49_003026</name>
</gene>
<name>A0A7W9AK20_9SPHN</name>
<dbReference type="Gene3D" id="2.60.40.1890">
    <property type="entry name" value="PCu(A)C copper chaperone"/>
    <property type="match status" value="1"/>
</dbReference>